<dbReference type="Proteomes" id="UP001341840">
    <property type="component" value="Unassembled WGS sequence"/>
</dbReference>
<comment type="caution">
    <text evidence="1">The sequence shown here is derived from an EMBL/GenBank/DDBJ whole genome shotgun (WGS) entry which is preliminary data.</text>
</comment>
<dbReference type="EMBL" id="JASCZI010242233">
    <property type="protein sequence ID" value="MED6210245.1"/>
    <property type="molecule type" value="Genomic_DNA"/>
</dbReference>
<organism evidence="1 2">
    <name type="scientific">Stylosanthes scabra</name>
    <dbReference type="NCBI Taxonomy" id="79078"/>
    <lineage>
        <taxon>Eukaryota</taxon>
        <taxon>Viridiplantae</taxon>
        <taxon>Streptophyta</taxon>
        <taxon>Embryophyta</taxon>
        <taxon>Tracheophyta</taxon>
        <taxon>Spermatophyta</taxon>
        <taxon>Magnoliopsida</taxon>
        <taxon>eudicotyledons</taxon>
        <taxon>Gunneridae</taxon>
        <taxon>Pentapetalae</taxon>
        <taxon>rosids</taxon>
        <taxon>fabids</taxon>
        <taxon>Fabales</taxon>
        <taxon>Fabaceae</taxon>
        <taxon>Papilionoideae</taxon>
        <taxon>50 kb inversion clade</taxon>
        <taxon>dalbergioids sensu lato</taxon>
        <taxon>Dalbergieae</taxon>
        <taxon>Pterocarpus clade</taxon>
        <taxon>Stylosanthes</taxon>
    </lineage>
</organism>
<accession>A0ABU6YLM5</accession>
<evidence type="ECO:0000313" key="2">
    <source>
        <dbReference type="Proteomes" id="UP001341840"/>
    </source>
</evidence>
<proteinExistence type="predicted"/>
<keyword evidence="2" id="KW-1185">Reference proteome</keyword>
<protein>
    <submittedName>
        <fullName evidence="1">Uncharacterized protein</fullName>
    </submittedName>
</protein>
<evidence type="ECO:0000313" key="1">
    <source>
        <dbReference type="EMBL" id="MED6210245.1"/>
    </source>
</evidence>
<reference evidence="1 2" key="1">
    <citation type="journal article" date="2023" name="Plants (Basel)">
        <title>Bridging the Gap: Combining Genomics and Transcriptomics Approaches to Understand Stylosanthes scabra, an Orphan Legume from the Brazilian Caatinga.</title>
        <authorList>
            <person name="Ferreira-Neto J.R.C."/>
            <person name="da Silva M.D."/>
            <person name="Binneck E."/>
            <person name="de Melo N.F."/>
            <person name="da Silva R.H."/>
            <person name="de Melo A.L.T.M."/>
            <person name="Pandolfi V."/>
            <person name="Bustamante F.O."/>
            <person name="Brasileiro-Vidal A.C."/>
            <person name="Benko-Iseppon A.M."/>
        </authorList>
    </citation>
    <scope>NUCLEOTIDE SEQUENCE [LARGE SCALE GENOMIC DNA]</scope>
    <source>
        <tissue evidence="1">Leaves</tissue>
    </source>
</reference>
<sequence>MSGPMYSDPHSHFLFWTNRFFELDAIWSWGKIASETDGWDPHQLFKICKGSAEITQKGGTSHFGVAMTFARREPYLGFIPSSRRVREENRCMGSEIIYFEINKREKYGDSDERVDLDLAVVKTKRYHVDDEPFIHPLHSIRFRQDRPYELLIESLLALRR</sequence>
<gene>
    <name evidence="1" type="ORF">PIB30_062356</name>
</gene>
<name>A0ABU6YLM5_9FABA</name>